<dbReference type="InterPro" id="IPR012337">
    <property type="entry name" value="RNaseH-like_sf"/>
</dbReference>
<dbReference type="InterPro" id="IPR036397">
    <property type="entry name" value="RNaseH_sf"/>
</dbReference>
<dbReference type="eggNOG" id="KOG0017">
    <property type="taxonomic scope" value="Eukaryota"/>
</dbReference>
<dbReference type="GO" id="GO:0003723">
    <property type="term" value="F:RNA binding"/>
    <property type="evidence" value="ECO:0007669"/>
    <property type="project" value="UniProtKB-KW"/>
</dbReference>
<keyword evidence="7" id="KW-0378">Hydrolase</keyword>
<protein>
    <recommendedName>
        <fullName evidence="2">RNA-directed DNA polymerase</fullName>
        <ecNumber evidence="2">2.7.7.49</ecNumber>
    </recommendedName>
</protein>
<evidence type="ECO:0000256" key="8">
    <source>
        <dbReference type="ARBA" id="ARBA00022884"/>
    </source>
</evidence>
<keyword evidence="3" id="KW-0808">Transferase</keyword>
<dbReference type="Pfam" id="PF17921">
    <property type="entry name" value="Integrase_H2C2"/>
    <property type="match status" value="1"/>
</dbReference>
<dbReference type="Gene3D" id="3.30.420.10">
    <property type="entry name" value="Ribonuclease H-like superfamily/Ribonuclease H"/>
    <property type="match status" value="1"/>
</dbReference>
<proteinExistence type="predicted"/>
<dbReference type="GO" id="GO:0003964">
    <property type="term" value="F:RNA-directed DNA polymerase activity"/>
    <property type="evidence" value="ECO:0007669"/>
    <property type="project" value="UniProtKB-KW"/>
</dbReference>
<dbReference type="GO" id="GO:0004519">
    <property type="term" value="F:endonuclease activity"/>
    <property type="evidence" value="ECO:0007669"/>
    <property type="project" value="UniProtKB-KW"/>
</dbReference>
<accession>E9DYR7</accession>
<dbReference type="Gene3D" id="3.10.10.10">
    <property type="entry name" value="HIV Type 1 Reverse Transcriptase, subunit A, domain 1"/>
    <property type="match status" value="1"/>
</dbReference>
<reference evidence="13 14" key="1">
    <citation type="journal article" date="2011" name="PLoS Genet.">
        <title>Genome sequencing and comparative transcriptomics of the model entomopathogenic fungi Metarhizium anisopliae and M. acridum.</title>
        <authorList>
            <person name="Gao Q."/>
            <person name="Jin K."/>
            <person name="Ying S.H."/>
            <person name="Zhang Y."/>
            <person name="Xiao G."/>
            <person name="Shang Y."/>
            <person name="Duan Z."/>
            <person name="Hu X."/>
            <person name="Xie X.Q."/>
            <person name="Zhou G."/>
            <person name="Peng G."/>
            <person name="Luo Z."/>
            <person name="Huang W."/>
            <person name="Wang B."/>
            <person name="Fang W."/>
            <person name="Wang S."/>
            <person name="Zhong Y."/>
            <person name="Ma L.J."/>
            <person name="St Leger R.J."/>
            <person name="Zhao G.P."/>
            <person name="Pei Y."/>
            <person name="Feng M.G."/>
            <person name="Xia Y."/>
            <person name="Wang C."/>
        </authorList>
    </citation>
    <scope>NUCLEOTIDE SEQUENCE [LARGE SCALE GENOMIC DNA]</scope>
    <source>
        <strain evidence="13 14">CQMa 102</strain>
    </source>
</reference>
<dbReference type="Proteomes" id="UP000002499">
    <property type="component" value="Unassembled WGS sequence"/>
</dbReference>
<dbReference type="InterPro" id="IPR001584">
    <property type="entry name" value="Integrase_cat-core"/>
</dbReference>
<dbReference type="PROSITE" id="PS50994">
    <property type="entry name" value="INTEGRASE"/>
    <property type="match status" value="1"/>
</dbReference>
<dbReference type="EC" id="2.7.7.49" evidence="2"/>
<dbReference type="InterPro" id="IPR041588">
    <property type="entry name" value="Integrase_H2C2"/>
</dbReference>
<dbReference type="HOGENOM" id="CLU_000384_38_1_1"/>
<feature type="domain" description="Reverse transcriptase" evidence="11">
    <location>
        <begin position="215"/>
        <end position="394"/>
    </location>
</feature>
<evidence type="ECO:0000256" key="5">
    <source>
        <dbReference type="ARBA" id="ARBA00022722"/>
    </source>
</evidence>
<keyword evidence="14" id="KW-1185">Reference proteome</keyword>
<dbReference type="Pfam" id="PF13975">
    <property type="entry name" value="gag-asp_proteas"/>
    <property type="match status" value="1"/>
</dbReference>
<dbReference type="Gene3D" id="2.40.70.10">
    <property type="entry name" value="Acid Proteases"/>
    <property type="match status" value="1"/>
</dbReference>
<dbReference type="EMBL" id="GL698484">
    <property type="protein sequence ID" value="EFY91094.1"/>
    <property type="molecule type" value="Genomic_DNA"/>
</dbReference>
<dbReference type="CDD" id="cd00303">
    <property type="entry name" value="retropepsin_like"/>
    <property type="match status" value="1"/>
</dbReference>
<dbReference type="InterPro" id="IPR043502">
    <property type="entry name" value="DNA/RNA_pol_sf"/>
</dbReference>
<dbReference type="CDD" id="cd09274">
    <property type="entry name" value="RNase_HI_RT_Ty3"/>
    <property type="match status" value="1"/>
</dbReference>
<dbReference type="FunFam" id="3.30.70.270:FF:000020">
    <property type="entry name" value="Transposon Tf2-6 polyprotein-like Protein"/>
    <property type="match status" value="1"/>
</dbReference>
<name>E9DYR7_METAQ</name>
<dbReference type="InterPro" id="IPR041373">
    <property type="entry name" value="RT_RNaseH"/>
</dbReference>
<dbReference type="InterPro" id="IPR043128">
    <property type="entry name" value="Rev_trsase/Diguanyl_cyclase"/>
</dbReference>
<dbReference type="GO" id="GO:0015074">
    <property type="term" value="P:DNA integration"/>
    <property type="evidence" value="ECO:0007669"/>
    <property type="project" value="InterPro"/>
</dbReference>
<dbReference type="OrthoDB" id="5152741at2759"/>
<dbReference type="CDD" id="cd01647">
    <property type="entry name" value="RT_LTR"/>
    <property type="match status" value="1"/>
</dbReference>
<dbReference type="InterPro" id="IPR050951">
    <property type="entry name" value="Retrovirus_Pol_polyprotein"/>
</dbReference>
<gene>
    <name evidence="13" type="ORF">MAC_02765</name>
</gene>
<evidence type="ECO:0000256" key="9">
    <source>
        <dbReference type="ARBA" id="ARBA00022918"/>
    </source>
</evidence>
<keyword evidence="6" id="KW-0255">Endonuclease</keyword>
<evidence type="ECO:0000256" key="7">
    <source>
        <dbReference type="ARBA" id="ARBA00022801"/>
    </source>
</evidence>
<dbReference type="AlphaFoldDB" id="E9DYR7"/>
<dbReference type="Gene3D" id="1.10.340.70">
    <property type="match status" value="1"/>
</dbReference>
<evidence type="ECO:0000259" key="12">
    <source>
        <dbReference type="PROSITE" id="PS50994"/>
    </source>
</evidence>
<organism evidence="14">
    <name type="scientific">Metarhizium acridum (strain CQMa 102)</name>
    <dbReference type="NCBI Taxonomy" id="655827"/>
    <lineage>
        <taxon>Eukaryota</taxon>
        <taxon>Fungi</taxon>
        <taxon>Dikarya</taxon>
        <taxon>Ascomycota</taxon>
        <taxon>Pezizomycotina</taxon>
        <taxon>Sordariomycetes</taxon>
        <taxon>Hypocreomycetidae</taxon>
        <taxon>Hypocreales</taxon>
        <taxon>Clavicipitaceae</taxon>
        <taxon>Metarhizium</taxon>
    </lineage>
</organism>
<dbReference type="InParanoid" id="E9DYR7"/>
<keyword evidence="8" id="KW-0694">RNA-binding</keyword>
<evidence type="ECO:0000256" key="4">
    <source>
        <dbReference type="ARBA" id="ARBA00022695"/>
    </source>
</evidence>
<evidence type="ECO:0000256" key="3">
    <source>
        <dbReference type="ARBA" id="ARBA00022679"/>
    </source>
</evidence>
<dbReference type="SUPFAM" id="SSF53098">
    <property type="entry name" value="Ribonuclease H-like"/>
    <property type="match status" value="1"/>
</dbReference>
<comment type="subcellular location">
    <subcellularLocation>
        <location evidence="1">Mitochondrion</location>
    </subcellularLocation>
</comment>
<dbReference type="GO" id="GO:0005739">
    <property type="term" value="C:mitochondrion"/>
    <property type="evidence" value="ECO:0007669"/>
    <property type="project" value="UniProtKB-SubCell"/>
</dbReference>
<evidence type="ECO:0000259" key="11">
    <source>
        <dbReference type="PROSITE" id="PS50878"/>
    </source>
</evidence>
<dbReference type="Gene3D" id="3.30.70.270">
    <property type="match status" value="2"/>
</dbReference>
<dbReference type="PANTHER" id="PTHR37984:SF5">
    <property type="entry name" value="PROTEIN NYNRIN-LIKE"/>
    <property type="match status" value="1"/>
</dbReference>
<keyword evidence="10" id="KW-0496">Mitochondrion</keyword>
<evidence type="ECO:0000256" key="2">
    <source>
        <dbReference type="ARBA" id="ARBA00012493"/>
    </source>
</evidence>
<dbReference type="SUPFAM" id="SSF50630">
    <property type="entry name" value="Acid proteases"/>
    <property type="match status" value="1"/>
</dbReference>
<dbReference type="SUPFAM" id="SSF56672">
    <property type="entry name" value="DNA/RNA polymerases"/>
    <property type="match status" value="1"/>
</dbReference>
<dbReference type="InterPro" id="IPR021109">
    <property type="entry name" value="Peptidase_aspartic_dom_sf"/>
</dbReference>
<feature type="domain" description="Integrase catalytic" evidence="12">
    <location>
        <begin position="757"/>
        <end position="874"/>
    </location>
</feature>
<dbReference type="Pfam" id="PF00078">
    <property type="entry name" value="RVT_1"/>
    <property type="match status" value="1"/>
</dbReference>
<evidence type="ECO:0000313" key="14">
    <source>
        <dbReference type="Proteomes" id="UP000002499"/>
    </source>
</evidence>
<dbReference type="PROSITE" id="PS50878">
    <property type="entry name" value="RT_POL"/>
    <property type="match status" value="1"/>
</dbReference>
<evidence type="ECO:0000313" key="13">
    <source>
        <dbReference type="EMBL" id="EFY91094.1"/>
    </source>
</evidence>
<evidence type="ECO:0000256" key="10">
    <source>
        <dbReference type="ARBA" id="ARBA00023128"/>
    </source>
</evidence>
<dbReference type="GeneID" id="19247076"/>
<dbReference type="InterPro" id="IPR000477">
    <property type="entry name" value="RT_dom"/>
</dbReference>
<keyword evidence="5" id="KW-0540">Nuclease</keyword>
<dbReference type="Pfam" id="PF17917">
    <property type="entry name" value="RT_RNaseH"/>
    <property type="match status" value="1"/>
</dbReference>
<evidence type="ECO:0000256" key="6">
    <source>
        <dbReference type="ARBA" id="ARBA00022759"/>
    </source>
</evidence>
<dbReference type="GO" id="GO:0016787">
    <property type="term" value="F:hydrolase activity"/>
    <property type="evidence" value="ECO:0007669"/>
    <property type="project" value="UniProtKB-KW"/>
</dbReference>
<dbReference type="GO" id="GO:0005634">
    <property type="term" value="C:nucleus"/>
    <property type="evidence" value="ECO:0007669"/>
    <property type="project" value="UniProtKB-ARBA"/>
</dbReference>
<dbReference type="KEGG" id="maw:19247076"/>
<dbReference type="PANTHER" id="PTHR37984">
    <property type="entry name" value="PROTEIN CBG26694"/>
    <property type="match status" value="1"/>
</dbReference>
<dbReference type="OMA" id="HRIASCI"/>
<evidence type="ECO:0000256" key="1">
    <source>
        <dbReference type="ARBA" id="ARBA00004173"/>
    </source>
</evidence>
<keyword evidence="9" id="KW-0695">RNA-directed DNA polymerase</keyword>
<dbReference type="STRING" id="655827.E9DYR7"/>
<sequence length="874" mass="101278">MVDMTIMGRKIQAMIDSGAQGNFISPNLVNRLRLPWTPKDEPYRLTTVEGTTVKYSHGVVDMEIAQLLVDIQGTKHRVTLDITVISKHDVILGIPWLRASNPRVNWRTGQLQWDLPGCGYEAESGLRRAPHSNYDRPLGIYVIAREPKAETTEIPEEYSKYSKLFSGELETGLPEHSRWDHEIRLQPGTEPTFNKIYPQNPEQDKALKEYLEDMLQKGYIRPSESPAGYPILWVPKKNGKLRPCIDYRLLNKITIKNRYPLPLMTEIRDKVGKAKWFTTLDLKGAYNLIRMKEGHEWMTAFRTSRGHYEYLVMPFGLTNAPATFQRMIDTILRKQLGVFVVVYLDDILIYSDTLEEHKRHVHEVLQTLQDNKLLVEASKCQFHQNTVHFLGYVLTHGEIRMSPDKIKTIKEWPTPKNLKEVRGFTAFVNFYRKFLSGYGDISRPLTNLTKKEVGFQWNEPEATAFQKMKDLVTSEPVLKAPDQDKPYELETDASDFALGGQLGQRDDQGRLHPVAFFSKKLHGPELNYGIHDKELMAIIECFKEWRHYLIGAKHQIKVYTDHKNLTSFLTTKDLNKRQIRWYETLTDYDFEIIYRKGSENGRADALSRREDLKSDEQVSNAPLLRATKDGNLVLGTREINMTWQVKPDETWMHRIASCINNDSYLDNWETKTHLSKEGKTFLYNERQYVPSTLQEQLVKEIHEHPLHGHQGVGKTISRLRRSYDFPESRKMVQEVIKKCDTCNKAKSARHAPYGELQPISPPERAWQTVTMDFIVKLPKSKEPMTGVAYDSILVIVDKLTKYAYYIPYKESSNTKDLAYMFFKTVIAQHGLPTKLISDRDKLFTSNFWKCLMETMKIKQSLSTAFHPQSDGQTE</sequence>
<keyword evidence="4" id="KW-0548">Nucleotidyltransferase</keyword>